<dbReference type="Proteomes" id="UP000538147">
    <property type="component" value="Unassembled WGS sequence"/>
</dbReference>
<evidence type="ECO:0000256" key="6">
    <source>
        <dbReference type="ARBA" id="ARBA00023159"/>
    </source>
</evidence>
<evidence type="ECO:0000259" key="8">
    <source>
        <dbReference type="PROSITE" id="PS50045"/>
    </source>
</evidence>
<sequence length="333" mass="35628">MVAIRNEIDKVADSPASVLITGPSGSGKDVAAQLLHQKSRRAGAPYIALNCAAVAADLLESEMFGHEAGAFTGATRARTGRFEAAHTGTLFLDEVGDMPLAMQAKLLRALETRVVERVGGMIPITVEVRLISATSVDLLAAIDRGLFRSDLLYRLDVIRIEMPPLADRPQDIPLLVEHFCLTAGAPPIRFEKAAMALLMDHPWAGNVRELKNFVERTRAHHPGEVITRDALPRLLRPTGASVVGGSVVGGSATRVTETMNDVLGGTLPPMTLPQLDPGHGVDLRQLIADLEQAYIRAALSACGGTIAGSARLLGLQRTTLIEKMRRLHITPSA</sequence>
<dbReference type="SMART" id="SM00382">
    <property type="entry name" value="AAA"/>
    <property type="match status" value="1"/>
</dbReference>
<dbReference type="PROSITE" id="PS00676">
    <property type="entry name" value="SIGMA54_INTERACT_2"/>
    <property type="match status" value="1"/>
</dbReference>
<comment type="caution">
    <text evidence="9">The sequence shown here is derived from an EMBL/GenBank/DDBJ whole genome shotgun (WGS) entry which is preliminary data.</text>
</comment>
<dbReference type="CDD" id="cd00009">
    <property type="entry name" value="AAA"/>
    <property type="match status" value="1"/>
</dbReference>
<evidence type="ECO:0000313" key="10">
    <source>
        <dbReference type="Proteomes" id="UP000538147"/>
    </source>
</evidence>
<accession>A0A841L1M8</accession>
<organism evidence="9 10">
    <name type="scientific">Polymorphobacter multimanifer</name>
    <dbReference type="NCBI Taxonomy" id="1070431"/>
    <lineage>
        <taxon>Bacteria</taxon>
        <taxon>Pseudomonadati</taxon>
        <taxon>Pseudomonadota</taxon>
        <taxon>Alphaproteobacteria</taxon>
        <taxon>Sphingomonadales</taxon>
        <taxon>Sphingosinicellaceae</taxon>
        <taxon>Polymorphobacter</taxon>
    </lineage>
</organism>
<dbReference type="GO" id="GO:0005524">
    <property type="term" value="F:ATP binding"/>
    <property type="evidence" value="ECO:0007669"/>
    <property type="project" value="UniProtKB-KW"/>
</dbReference>
<dbReference type="Gene3D" id="3.40.50.300">
    <property type="entry name" value="P-loop containing nucleotide triphosphate hydrolases"/>
    <property type="match status" value="1"/>
</dbReference>
<dbReference type="PANTHER" id="PTHR32071:SF117">
    <property type="entry name" value="PTS-DEPENDENT DIHYDROXYACETONE KINASE OPERON REGULATORY PROTEIN-RELATED"/>
    <property type="match status" value="1"/>
</dbReference>
<dbReference type="Pfam" id="PF25601">
    <property type="entry name" value="AAA_lid_14"/>
    <property type="match status" value="1"/>
</dbReference>
<evidence type="ECO:0000256" key="3">
    <source>
        <dbReference type="ARBA" id="ARBA00023012"/>
    </source>
</evidence>
<keyword evidence="4" id="KW-0805">Transcription regulation</keyword>
<protein>
    <submittedName>
        <fullName evidence="9">DNA-binding NtrC family response regulator</fullName>
    </submittedName>
</protein>
<dbReference type="InterPro" id="IPR025943">
    <property type="entry name" value="Sigma_54_int_dom_ATP-bd_2"/>
</dbReference>
<reference evidence="9 10" key="1">
    <citation type="submission" date="2020-08" db="EMBL/GenBank/DDBJ databases">
        <title>Genomic Encyclopedia of Type Strains, Phase IV (KMG-IV): sequencing the most valuable type-strain genomes for metagenomic binning, comparative biology and taxonomic classification.</title>
        <authorList>
            <person name="Goeker M."/>
        </authorList>
    </citation>
    <scope>NUCLEOTIDE SEQUENCE [LARGE SCALE GENOMIC DNA]</scope>
    <source>
        <strain evidence="9 10">DSM 102189</strain>
    </source>
</reference>
<evidence type="ECO:0000256" key="7">
    <source>
        <dbReference type="ARBA" id="ARBA00023163"/>
    </source>
</evidence>
<keyword evidence="1" id="KW-0547">Nucleotide-binding</keyword>
<dbReference type="InterPro" id="IPR002078">
    <property type="entry name" value="Sigma_54_int"/>
</dbReference>
<dbReference type="PANTHER" id="PTHR32071">
    <property type="entry name" value="TRANSCRIPTIONAL REGULATORY PROTEIN"/>
    <property type="match status" value="1"/>
</dbReference>
<dbReference type="PROSITE" id="PS50045">
    <property type="entry name" value="SIGMA54_INTERACT_4"/>
    <property type="match status" value="1"/>
</dbReference>
<dbReference type="Gene3D" id="1.10.8.60">
    <property type="match status" value="1"/>
</dbReference>
<keyword evidence="6" id="KW-0010">Activator</keyword>
<dbReference type="Pfam" id="PF02954">
    <property type="entry name" value="HTH_8"/>
    <property type="match status" value="1"/>
</dbReference>
<keyword evidence="7" id="KW-0804">Transcription</keyword>
<dbReference type="GO" id="GO:0006355">
    <property type="term" value="P:regulation of DNA-templated transcription"/>
    <property type="evidence" value="ECO:0007669"/>
    <property type="project" value="InterPro"/>
</dbReference>
<dbReference type="Gene3D" id="1.10.10.60">
    <property type="entry name" value="Homeodomain-like"/>
    <property type="match status" value="1"/>
</dbReference>
<dbReference type="SUPFAM" id="SSF52540">
    <property type="entry name" value="P-loop containing nucleoside triphosphate hydrolases"/>
    <property type="match status" value="1"/>
</dbReference>
<feature type="domain" description="Sigma-54 factor interaction" evidence="8">
    <location>
        <begin position="1"/>
        <end position="219"/>
    </location>
</feature>
<dbReference type="GO" id="GO:0043565">
    <property type="term" value="F:sequence-specific DNA binding"/>
    <property type="evidence" value="ECO:0007669"/>
    <property type="project" value="InterPro"/>
</dbReference>
<name>A0A841L1M8_9SPHN</name>
<dbReference type="InterPro" id="IPR009057">
    <property type="entry name" value="Homeodomain-like_sf"/>
</dbReference>
<evidence type="ECO:0000313" key="9">
    <source>
        <dbReference type="EMBL" id="MBB6226330.1"/>
    </source>
</evidence>
<dbReference type="InterPro" id="IPR002197">
    <property type="entry name" value="HTH_Fis"/>
</dbReference>
<dbReference type="EMBL" id="JACIIV010000003">
    <property type="protein sequence ID" value="MBB6226330.1"/>
    <property type="molecule type" value="Genomic_DNA"/>
</dbReference>
<dbReference type="GO" id="GO:0000160">
    <property type="term" value="P:phosphorelay signal transduction system"/>
    <property type="evidence" value="ECO:0007669"/>
    <property type="project" value="UniProtKB-KW"/>
</dbReference>
<keyword evidence="10" id="KW-1185">Reference proteome</keyword>
<evidence type="ECO:0000256" key="4">
    <source>
        <dbReference type="ARBA" id="ARBA00023015"/>
    </source>
</evidence>
<keyword evidence="5 9" id="KW-0238">DNA-binding</keyword>
<keyword evidence="3" id="KW-0902">Two-component regulatory system</keyword>
<dbReference type="AlphaFoldDB" id="A0A841L1M8"/>
<evidence type="ECO:0000256" key="5">
    <source>
        <dbReference type="ARBA" id="ARBA00023125"/>
    </source>
</evidence>
<gene>
    <name evidence="9" type="ORF">FHS79_000484</name>
</gene>
<evidence type="ECO:0000256" key="2">
    <source>
        <dbReference type="ARBA" id="ARBA00022840"/>
    </source>
</evidence>
<dbReference type="Pfam" id="PF00158">
    <property type="entry name" value="Sigma54_activat"/>
    <property type="match status" value="1"/>
</dbReference>
<dbReference type="InterPro" id="IPR058031">
    <property type="entry name" value="AAA_lid_NorR"/>
</dbReference>
<dbReference type="PRINTS" id="PR01590">
    <property type="entry name" value="HTHFIS"/>
</dbReference>
<dbReference type="FunFam" id="3.40.50.300:FF:000006">
    <property type="entry name" value="DNA-binding transcriptional regulator NtrC"/>
    <property type="match status" value="1"/>
</dbReference>
<dbReference type="InterPro" id="IPR003593">
    <property type="entry name" value="AAA+_ATPase"/>
</dbReference>
<dbReference type="SUPFAM" id="SSF46689">
    <property type="entry name" value="Homeodomain-like"/>
    <property type="match status" value="1"/>
</dbReference>
<dbReference type="InterPro" id="IPR027417">
    <property type="entry name" value="P-loop_NTPase"/>
</dbReference>
<evidence type="ECO:0000256" key="1">
    <source>
        <dbReference type="ARBA" id="ARBA00022741"/>
    </source>
</evidence>
<proteinExistence type="predicted"/>
<keyword evidence="2" id="KW-0067">ATP-binding</keyword>